<accession>A0ABW2DLT5</accession>
<dbReference type="EMBL" id="JBHSYQ010000004">
    <property type="protein sequence ID" value="MFC6998023.1"/>
    <property type="molecule type" value="Genomic_DNA"/>
</dbReference>
<evidence type="ECO:0000259" key="1">
    <source>
        <dbReference type="Pfam" id="PF08346"/>
    </source>
</evidence>
<organism evidence="2 3">
    <name type="scientific">Rufibacter roseus</name>
    <dbReference type="NCBI Taxonomy" id="1567108"/>
    <lineage>
        <taxon>Bacteria</taxon>
        <taxon>Pseudomonadati</taxon>
        <taxon>Bacteroidota</taxon>
        <taxon>Cytophagia</taxon>
        <taxon>Cytophagales</taxon>
        <taxon>Hymenobacteraceae</taxon>
        <taxon>Rufibacter</taxon>
    </lineage>
</organism>
<proteinExistence type="predicted"/>
<evidence type="ECO:0000313" key="3">
    <source>
        <dbReference type="Proteomes" id="UP001596405"/>
    </source>
</evidence>
<reference evidence="3" key="1">
    <citation type="journal article" date="2019" name="Int. J. Syst. Evol. Microbiol.">
        <title>The Global Catalogue of Microorganisms (GCM) 10K type strain sequencing project: providing services to taxonomists for standard genome sequencing and annotation.</title>
        <authorList>
            <consortium name="The Broad Institute Genomics Platform"/>
            <consortium name="The Broad Institute Genome Sequencing Center for Infectious Disease"/>
            <person name="Wu L."/>
            <person name="Ma J."/>
        </authorList>
    </citation>
    <scope>NUCLEOTIDE SEQUENCE [LARGE SCALE GENOMIC DNA]</scope>
    <source>
        <strain evidence="3">CGMCC 4.7393</strain>
    </source>
</reference>
<evidence type="ECO:0000313" key="2">
    <source>
        <dbReference type="EMBL" id="MFC6998023.1"/>
    </source>
</evidence>
<name>A0ABW2DLT5_9BACT</name>
<comment type="caution">
    <text evidence="2">The sequence shown here is derived from an EMBL/GenBank/DDBJ whole genome shotgun (WGS) entry which is preliminary data.</text>
</comment>
<dbReference type="RefSeq" id="WP_066621777.1">
    <property type="nucleotide sequence ID" value="NZ_JBHSYQ010000004.1"/>
</dbReference>
<dbReference type="Pfam" id="PF08346">
    <property type="entry name" value="AntA"/>
    <property type="match status" value="1"/>
</dbReference>
<dbReference type="InterPro" id="IPR013557">
    <property type="entry name" value="AntA/B_antirep"/>
</dbReference>
<keyword evidence="3" id="KW-1185">Reference proteome</keyword>
<dbReference type="Proteomes" id="UP001596405">
    <property type="component" value="Unassembled WGS sequence"/>
</dbReference>
<feature type="domain" description="AntA/AntB antirepressor" evidence="1">
    <location>
        <begin position="15"/>
        <end position="82"/>
    </location>
</feature>
<sequence length="257" mass="30072">MLEIHYSQKGTPFVWASNLHSELNIETPLRVWFPRMIDYGFELNQDYSEHNLEVVTSRGGKSIKRDWAVQLDMAKHIAMVQKSEMGKRVRQHLMDLDKKVQDGAYLTHAQISVLFDVVKALGFFSVQAYLEKEHFTVFNKPTEWWAYRAKLFNHNADQLKEMVKAIGIKYESQRQALFHLDRYELIRMAIVDLLIAMGKTETYAKNVALFAKQIAKEIKPEVYDDRGLVIDFKTPKQAETIKHIMKRRESPTPIDRL</sequence>
<protein>
    <submittedName>
        <fullName evidence="2">AntA/AntB antirepressor family protein</fullName>
    </submittedName>
</protein>
<gene>
    <name evidence="2" type="ORF">ACFQHR_10330</name>
</gene>